<organism evidence="8 9">
    <name type="scientific">Corynebacterium lizhenjunii</name>
    <dbReference type="NCBI Taxonomy" id="2709394"/>
    <lineage>
        <taxon>Bacteria</taxon>
        <taxon>Bacillati</taxon>
        <taxon>Actinomycetota</taxon>
        <taxon>Actinomycetes</taxon>
        <taxon>Mycobacteriales</taxon>
        <taxon>Corynebacteriaceae</taxon>
        <taxon>Corynebacterium</taxon>
    </lineage>
</organism>
<keyword evidence="3 6" id="KW-0326">Glycosidase</keyword>
<dbReference type="InterPro" id="IPR033132">
    <property type="entry name" value="GH_1_N_CS"/>
</dbReference>
<evidence type="ECO:0000313" key="9">
    <source>
        <dbReference type="Proteomes" id="UP000594681"/>
    </source>
</evidence>
<feature type="active site" description="Nucleophile" evidence="4">
    <location>
        <position position="409"/>
    </location>
</feature>
<evidence type="ECO:0000313" key="8">
    <source>
        <dbReference type="EMBL" id="QPK78710.1"/>
    </source>
</evidence>
<accession>A0A7T0KDD3</accession>
<dbReference type="KEGG" id="cliz:G7Y31_09190"/>
<dbReference type="FunFam" id="3.20.20.80:FF:000004">
    <property type="entry name" value="Beta-glucosidase 6-phospho-beta-glucosidase"/>
    <property type="match status" value="1"/>
</dbReference>
<evidence type="ECO:0000256" key="4">
    <source>
        <dbReference type="PROSITE-ProRule" id="PRU10055"/>
    </source>
</evidence>
<evidence type="ECO:0000256" key="3">
    <source>
        <dbReference type="ARBA" id="ARBA00023295"/>
    </source>
</evidence>
<dbReference type="PROSITE" id="PS00572">
    <property type="entry name" value="GLYCOSYL_HYDROL_F1_1"/>
    <property type="match status" value="1"/>
</dbReference>
<sequence>MNEVHDVRDEHGRGGQGHNAALDGPEETVALGLPEGFLWGGAVAAHQFEGGWDEGGKGPSVVDVLTAGAHGVPRRITQSIEPGEFYPNHQAIDFYHRFREDIALFAELGLKCFRTSIAWSRIFPRGDESEPNEEGLRFYDEVFDELLAHGIEPVITLSHFEMPLHLAREYGGFRNRKVVEFFERFARVCFERFGHKVTYWMTFNEINNQMNVTDPLFLWTNSGVSLHPEDNPQQVLYRTAHHCLLASARAVIAGRAINPQLRIGAMVAMIPVYPFSCHPDDVMAAEIANRERYFFPDVQIRGAYPVYALKHFAREGIDLTRDLGMEEGDAEVLRQGTVDYLGFSYYMSNTVRHDAHVDPQEVSYGSLSNSVPNPHLEASDWGWPIDPQGLRYSLNALYNRYQVPLFIVENGFGAVDEPAADGSIEDSARIDYLRSHIIALQQAVNEDGVDVLGYTPWGIIDLVSFTTGEMKKRYGMIYVDRDNSGRGSLARSKKASFEWYRQVIASRGTHL</sequence>
<dbReference type="GO" id="GO:0016052">
    <property type="term" value="P:carbohydrate catabolic process"/>
    <property type="evidence" value="ECO:0007669"/>
    <property type="project" value="TreeGrafter"/>
</dbReference>
<evidence type="ECO:0000256" key="6">
    <source>
        <dbReference type="RuleBase" id="RU004468"/>
    </source>
</evidence>
<dbReference type="InterPro" id="IPR017853">
    <property type="entry name" value="GH"/>
</dbReference>
<reference evidence="8 9" key="1">
    <citation type="submission" date="2020-11" db="EMBL/GenBank/DDBJ databases">
        <title>Corynebacterium sp. ZJ-599.</title>
        <authorList>
            <person name="Zhou J."/>
        </authorList>
    </citation>
    <scope>NUCLEOTIDE SEQUENCE [LARGE SCALE GENOMIC DNA]</scope>
    <source>
        <strain evidence="8 9">ZJ-599</strain>
    </source>
</reference>
<dbReference type="Gene3D" id="3.20.20.80">
    <property type="entry name" value="Glycosidases"/>
    <property type="match status" value="1"/>
</dbReference>
<proteinExistence type="inferred from homology"/>
<dbReference type="GO" id="GO:0005829">
    <property type="term" value="C:cytosol"/>
    <property type="evidence" value="ECO:0007669"/>
    <property type="project" value="TreeGrafter"/>
</dbReference>
<protein>
    <submittedName>
        <fullName evidence="8">6-phospho-beta-glucosidase</fullName>
        <ecNumber evidence="8">3.2.1.86</ecNumber>
    </submittedName>
</protein>
<name>A0A7T0KDD3_9CORY</name>
<dbReference type="Pfam" id="PF00232">
    <property type="entry name" value="Glyco_hydro_1"/>
    <property type="match status" value="1"/>
</dbReference>
<evidence type="ECO:0000256" key="7">
    <source>
        <dbReference type="SAM" id="MobiDB-lite"/>
    </source>
</evidence>
<dbReference type="AlphaFoldDB" id="A0A7T0KDD3"/>
<feature type="region of interest" description="Disordered" evidence="7">
    <location>
        <begin position="1"/>
        <end position="23"/>
    </location>
</feature>
<dbReference type="InterPro" id="IPR018120">
    <property type="entry name" value="Glyco_hydro_1_AS"/>
</dbReference>
<keyword evidence="2 6" id="KW-0378">Hydrolase</keyword>
<feature type="compositionally biased region" description="Basic and acidic residues" evidence="7">
    <location>
        <begin position="1"/>
        <end position="13"/>
    </location>
</feature>
<dbReference type="EC" id="3.2.1.86" evidence="8"/>
<comment type="similarity">
    <text evidence="1 5">Belongs to the glycosyl hydrolase 1 family.</text>
</comment>
<dbReference type="RefSeq" id="WP_165009758.1">
    <property type="nucleotide sequence ID" value="NZ_CP064954.1"/>
</dbReference>
<dbReference type="NCBIfam" id="NF007154">
    <property type="entry name" value="PRK09589.1"/>
    <property type="match status" value="1"/>
</dbReference>
<gene>
    <name evidence="8" type="ORF">G7Y31_09190</name>
</gene>
<dbReference type="PRINTS" id="PR00131">
    <property type="entry name" value="GLHYDRLASE1"/>
</dbReference>
<dbReference type="NCBIfam" id="NF011589">
    <property type="entry name" value="PRK15014.1"/>
    <property type="match status" value="1"/>
</dbReference>
<dbReference type="InterPro" id="IPR001360">
    <property type="entry name" value="Glyco_hydro_1"/>
</dbReference>
<dbReference type="Proteomes" id="UP000594681">
    <property type="component" value="Chromosome"/>
</dbReference>
<dbReference type="EMBL" id="CP064954">
    <property type="protein sequence ID" value="QPK78710.1"/>
    <property type="molecule type" value="Genomic_DNA"/>
</dbReference>
<dbReference type="PANTHER" id="PTHR10353:SF85">
    <property type="entry name" value="ARYL-PHOSPHO-BETA-D-GLUCOSIDASE BGLA"/>
    <property type="match status" value="1"/>
</dbReference>
<evidence type="ECO:0000256" key="1">
    <source>
        <dbReference type="ARBA" id="ARBA00010838"/>
    </source>
</evidence>
<dbReference type="PANTHER" id="PTHR10353">
    <property type="entry name" value="GLYCOSYL HYDROLASE"/>
    <property type="match status" value="1"/>
</dbReference>
<keyword evidence="9" id="KW-1185">Reference proteome</keyword>
<evidence type="ECO:0000256" key="5">
    <source>
        <dbReference type="RuleBase" id="RU003690"/>
    </source>
</evidence>
<dbReference type="SUPFAM" id="SSF51445">
    <property type="entry name" value="(Trans)glycosidases"/>
    <property type="match status" value="1"/>
</dbReference>
<evidence type="ECO:0000256" key="2">
    <source>
        <dbReference type="ARBA" id="ARBA00022801"/>
    </source>
</evidence>
<dbReference type="PROSITE" id="PS00653">
    <property type="entry name" value="GLYCOSYL_HYDROL_F1_2"/>
    <property type="match status" value="1"/>
</dbReference>
<dbReference type="GO" id="GO:0008706">
    <property type="term" value="F:6-phospho-beta-glucosidase activity"/>
    <property type="evidence" value="ECO:0007669"/>
    <property type="project" value="UniProtKB-EC"/>
</dbReference>